<feature type="region of interest" description="Disordered" evidence="11">
    <location>
        <begin position="194"/>
        <end position="215"/>
    </location>
</feature>
<keyword evidence="5" id="KW-0677">Repeat</keyword>
<comment type="similarity">
    <text evidence="2 10">Belongs to the mitochondrial carrier (TC 2.A.29) family.</text>
</comment>
<organism evidence="12 13">
    <name type="scientific">Marasmius tenuissimus</name>
    <dbReference type="NCBI Taxonomy" id="585030"/>
    <lineage>
        <taxon>Eukaryota</taxon>
        <taxon>Fungi</taxon>
        <taxon>Dikarya</taxon>
        <taxon>Basidiomycota</taxon>
        <taxon>Agaricomycotina</taxon>
        <taxon>Agaricomycetes</taxon>
        <taxon>Agaricomycetidae</taxon>
        <taxon>Agaricales</taxon>
        <taxon>Marasmiineae</taxon>
        <taxon>Marasmiaceae</taxon>
        <taxon>Marasmius</taxon>
    </lineage>
</organism>
<evidence type="ECO:0000256" key="1">
    <source>
        <dbReference type="ARBA" id="ARBA00004225"/>
    </source>
</evidence>
<feature type="repeat" description="Solcar" evidence="9">
    <location>
        <begin position="131"/>
        <end position="288"/>
    </location>
</feature>
<evidence type="ECO:0000256" key="9">
    <source>
        <dbReference type="PROSITE-ProRule" id="PRU00282"/>
    </source>
</evidence>
<evidence type="ECO:0000256" key="4">
    <source>
        <dbReference type="ARBA" id="ARBA00022692"/>
    </source>
</evidence>
<reference evidence="12 13" key="1">
    <citation type="submission" date="2024-05" db="EMBL/GenBank/DDBJ databases">
        <title>A draft genome resource for the thread blight pathogen Marasmius tenuissimus strain MS-2.</title>
        <authorList>
            <person name="Yulfo-Soto G.E."/>
            <person name="Baruah I.K."/>
            <person name="Amoako-Attah I."/>
            <person name="Bukari Y."/>
            <person name="Meinhardt L.W."/>
            <person name="Bailey B.A."/>
            <person name="Cohen S.P."/>
        </authorList>
    </citation>
    <scope>NUCLEOTIDE SEQUENCE [LARGE SCALE GENOMIC DNA]</scope>
    <source>
        <strain evidence="12 13">MS-2</strain>
    </source>
</reference>
<keyword evidence="4 9" id="KW-0812">Transmembrane</keyword>
<feature type="compositionally biased region" description="Polar residues" evidence="11">
    <location>
        <begin position="194"/>
        <end position="203"/>
    </location>
</feature>
<gene>
    <name evidence="12" type="primary">ORT1_2</name>
    <name evidence="12" type="ORF">AAF712_003274</name>
</gene>
<dbReference type="EMBL" id="JBBXMP010000011">
    <property type="protein sequence ID" value="KAL0069616.1"/>
    <property type="molecule type" value="Genomic_DNA"/>
</dbReference>
<evidence type="ECO:0000256" key="6">
    <source>
        <dbReference type="ARBA" id="ARBA00022989"/>
    </source>
</evidence>
<comment type="caution">
    <text evidence="12">The sequence shown here is derived from an EMBL/GenBank/DDBJ whole genome shotgun (WGS) entry which is preliminary data.</text>
</comment>
<dbReference type="PANTHER" id="PTHR45624">
    <property type="entry name" value="MITOCHONDRIAL BASIC AMINO ACIDS TRANSPORTER-RELATED"/>
    <property type="match status" value="1"/>
</dbReference>
<evidence type="ECO:0000256" key="3">
    <source>
        <dbReference type="ARBA" id="ARBA00022448"/>
    </source>
</evidence>
<dbReference type="PROSITE" id="PS50920">
    <property type="entry name" value="SOLCAR"/>
    <property type="match status" value="2"/>
</dbReference>
<evidence type="ECO:0000256" key="11">
    <source>
        <dbReference type="SAM" id="MobiDB-lite"/>
    </source>
</evidence>
<dbReference type="InterPro" id="IPR050567">
    <property type="entry name" value="Mitochondrial_Carrier"/>
</dbReference>
<accession>A0ABR3A8G6</accession>
<dbReference type="Proteomes" id="UP001437256">
    <property type="component" value="Unassembled WGS sequence"/>
</dbReference>
<evidence type="ECO:0000256" key="2">
    <source>
        <dbReference type="ARBA" id="ARBA00006375"/>
    </source>
</evidence>
<dbReference type="PANTHER" id="PTHR45624:SF31">
    <property type="entry name" value="MITOCHONDRIAL ORNITHINE TRANSPORTER 1"/>
    <property type="match status" value="1"/>
</dbReference>
<evidence type="ECO:0000313" key="13">
    <source>
        <dbReference type="Proteomes" id="UP001437256"/>
    </source>
</evidence>
<dbReference type="Pfam" id="PF00153">
    <property type="entry name" value="Mito_carr"/>
    <property type="match status" value="4"/>
</dbReference>
<evidence type="ECO:0000256" key="10">
    <source>
        <dbReference type="RuleBase" id="RU000488"/>
    </source>
</evidence>
<feature type="region of interest" description="Disordered" evidence="11">
    <location>
        <begin position="352"/>
        <end position="400"/>
    </location>
</feature>
<proteinExistence type="inferred from homology"/>
<dbReference type="SUPFAM" id="SSF103506">
    <property type="entry name" value="Mitochondrial carrier"/>
    <property type="match status" value="1"/>
</dbReference>
<name>A0ABR3A8G6_9AGAR</name>
<comment type="subcellular location">
    <subcellularLocation>
        <location evidence="1">Mitochondrion membrane</location>
        <topology evidence="1">Multi-pass membrane protein</topology>
    </subcellularLocation>
</comment>
<keyword evidence="6" id="KW-1133">Transmembrane helix</keyword>
<sequence>MHSDGASRVSNDDVTSNTDSVLTLKSAVQDIAFGSLAGMVSELFEYPFDLAKVRLQSQLLSAGQPTFKGPLDCLVKTWKEEGVRGLYRGLTVPLVGSMAETAAIFLAYNSFQNAIYQYYGQSPSDGNREPLSITQLGLAAAGAGAMGSFIITPIELVKCKLQVQMMSTHTPSRIPIQAVSPKVLAEIASTPTSPFLHAQSKSNPPAPRHPRPHFDPHLIDQEIVKATPHPPKPPPLTTASAPGPVSITRNIIRTNGFRGLWLGHTGTVLRDTGGTAVWFASKEWIGRVLRARRQTSPDDPIPQTLLPWESAVAGALSGAICTVALYPADTVKSAVQTEEELREYRKSGASAAREWSANHGHHHTSTKMAGSGNSGFEGSPLSTSSTKSTSRHHTSGPKATPSSLLRAFVVLRDTEKLIHSDVQENLFDSWPTRPLFWMRDDDGSSDSK</sequence>
<keyword evidence="8 9" id="KW-0472">Membrane</keyword>
<evidence type="ECO:0000256" key="7">
    <source>
        <dbReference type="ARBA" id="ARBA00023128"/>
    </source>
</evidence>
<dbReference type="InterPro" id="IPR018108">
    <property type="entry name" value="MCP_transmembrane"/>
</dbReference>
<keyword evidence="13" id="KW-1185">Reference proteome</keyword>
<dbReference type="InterPro" id="IPR023395">
    <property type="entry name" value="MCP_dom_sf"/>
</dbReference>
<keyword evidence="3 10" id="KW-0813">Transport</keyword>
<evidence type="ECO:0000313" key="12">
    <source>
        <dbReference type="EMBL" id="KAL0069616.1"/>
    </source>
</evidence>
<feature type="repeat" description="Solcar" evidence="9">
    <location>
        <begin position="25"/>
        <end position="114"/>
    </location>
</feature>
<evidence type="ECO:0000256" key="8">
    <source>
        <dbReference type="ARBA" id="ARBA00023136"/>
    </source>
</evidence>
<protein>
    <submittedName>
        <fullName evidence="12">Mitochondrial ornithine carrier protein</fullName>
    </submittedName>
</protein>
<evidence type="ECO:0000256" key="5">
    <source>
        <dbReference type="ARBA" id="ARBA00022737"/>
    </source>
</evidence>
<dbReference type="Gene3D" id="1.50.40.10">
    <property type="entry name" value="Mitochondrial carrier domain"/>
    <property type="match status" value="2"/>
</dbReference>
<feature type="region of interest" description="Disordered" evidence="11">
    <location>
        <begin position="225"/>
        <end position="244"/>
    </location>
</feature>
<keyword evidence="7" id="KW-0496">Mitochondrion</keyword>